<dbReference type="AlphaFoldDB" id="A0A4C1ZAC1"/>
<evidence type="ECO:0000256" key="1">
    <source>
        <dbReference type="SAM" id="MobiDB-lite"/>
    </source>
</evidence>
<protein>
    <submittedName>
        <fullName evidence="2">Uncharacterized protein</fullName>
    </submittedName>
</protein>
<feature type="region of interest" description="Disordered" evidence="1">
    <location>
        <begin position="1"/>
        <end position="22"/>
    </location>
</feature>
<name>A0A4C1ZAC1_EUMVA</name>
<accession>A0A4C1ZAC1</accession>
<keyword evidence="3" id="KW-1185">Reference proteome</keyword>
<evidence type="ECO:0000313" key="2">
    <source>
        <dbReference type="EMBL" id="GBP84292.1"/>
    </source>
</evidence>
<gene>
    <name evidence="2" type="ORF">EVAR_56976_1</name>
</gene>
<dbReference type="EMBL" id="BGZK01001669">
    <property type="protein sequence ID" value="GBP84292.1"/>
    <property type="molecule type" value="Genomic_DNA"/>
</dbReference>
<organism evidence="2 3">
    <name type="scientific">Eumeta variegata</name>
    <name type="common">Bagworm moth</name>
    <name type="synonym">Eumeta japonica</name>
    <dbReference type="NCBI Taxonomy" id="151549"/>
    <lineage>
        <taxon>Eukaryota</taxon>
        <taxon>Metazoa</taxon>
        <taxon>Ecdysozoa</taxon>
        <taxon>Arthropoda</taxon>
        <taxon>Hexapoda</taxon>
        <taxon>Insecta</taxon>
        <taxon>Pterygota</taxon>
        <taxon>Neoptera</taxon>
        <taxon>Endopterygota</taxon>
        <taxon>Lepidoptera</taxon>
        <taxon>Glossata</taxon>
        <taxon>Ditrysia</taxon>
        <taxon>Tineoidea</taxon>
        <taxon>Psychidae</taxon>
        <taxon>Oiketicinae</taxon>
        <taxon>Eumeta</taxon>
    </lineage>
</organism>
<comment type="caution">
    <text evidence="2">The sequence shown here is derived from an EMBL/GenBank/DDBJ whole genome shotgun (WGS) entry which is preliminary data.</text>
</comment>
<reference evidence="2 3" key="1">
    <citation type="journal article" date="2019" name="Commun. Biol.">
        <title>The bagworm genome reveals a unique fibroin gene that provides high tensile strength.</title>
        <authorList>
            <person name="Kono N."/>
            <person name="Nakamura H."/>
            <person name="Ohtoshi R."/>
            <person name="Tomita M."/>
            <person name="Numata K."/>
            <person name="Arakawa K."/>
        </authorList>
    </citation>
    <scope>NUCLEOTIDE SEQUENCE [LARGE SCALE GENOMIC DNA]</scope>
</reference>
<evidence type="ECO:0000313" key="3">
    <source>
        <dbReference type="Proteomes" id="UP000299102"/>
    </source>
</evidence>
<proteinExistence type="predicted"/>
<sequence length="164" mass="18191">MTRTLLRAASSAAHARPPPAGDTCAPADFQKQANIFENTHGWTSVGISRGDQLQHETKWLQKNEIFVSPRLKDLFRRPRSSPNYVHKCAPPPAPPIWADDSPPGAPHLVRRILVLNKSFLMLSAFMTFLLFASSSLKGLESLAVSPTGPRRCRYGTRDIGEMLE</sequence>
<dbReference type="Proteomes" id="UP000299102">
    <property type="component" value="Unassembled WGS sequence"/>
</dbReference>